<evidence type="ECO:0000313" key="6">
    <source>
        <dbReference type="Proteomes" id="UP000003688"/>
    </source>
</evidence>
<dbReference type="InterPro" id="IPR000873">
    <property type="entry name" value="AMP-dep_synth/lig_dom"/>
</dbReference>
<feature type="domain" description="AMP-binding enzyme C-terminal" evidence="4">
    <location>
        <begin position="326"/>
        <end position="400"/>
    </location>
</feature>
<accession>B9XGB6</accession>
<gene>
    <name evidence="5" type="ORF">Cflav_PD3995</name>
</gene>
<comment type="caution">
    <text evidence="5">The sequence shown here is derived from an EMBL/GenBank/DDBJ whole genome shotgun (WGS) entry which is preliminary data.</text>
</comment>
<dbReference type="Gene3D" id="3.30.300.30">
    <property type="match status" value="1"/>
</dbReference>
<keyword evidence="2 5" id="KW-0436">Ligase</keyword>
<evidence type="ECO:0000259" key="4">
    <source>
        <dbReference type="Pfam" id="PF13193"/>
    </source>
</evidence>
<dbReference type="GO" id="GO:0031956">
    <property type="term" value="F:medium-chain fatty acid-CoA ligase activity"/>
    <property type="evidence" value="ECO:0007669"/>
    <property type="project" value="TreeGrafter"/>
</dbReference>
<dbReference type="STRING" id="320771.Cflav_PD3995"/>
<protein>
    <submittedName>
        <fullName evidence="5">AMP-dependent synthetase and ligase</fullName>
    </submittedName>
</protein>
<dbReference type="RefSeq" id="WP_007414862.1">
    <property type="nucleotide sequence ID" value="NZ_ABOX02000011.1"/>
</dbReference>
<dbReference type="InterPro" id="IPR045851">
    <property type="entry name" value="AMP-bd_C_sf"/>
</dbReference>
<comment type="similarity">
    <text evidence="1">Belongs to the ATP-dependent AMP-binding enzyme family.</text>
</comment>
<dbReference type="Pfam" id="PF13193">
    <property type="entry name" value="AMP-binding_C"/>
    <property type="match status" value="1"/>
</dbReference>
<evidence type="ECO:0000313" key="5">
    <source>
        <dbReference type="EMBL" id="EEF61278.1"/>
    </source>
</evidence>
<dbReference type="Gene3D" id="3.40.50.12780">
    <property type="entry name" value="N-terminal domain of ligase-like"/>
    <property type="match status" value="1"/>
</dbReference>
<dbReference type="PANTHER" id="PTHR43201">
    <property type="entry name" value="ACYL-COA SYNTHETASE"/>
    <property type="match status" value="1"/>
</dbReference>
<name>B9XGB6_PEDPL</name>
<evidence type="ECO:0000256" key="2">
    <source>
        <dbReference type="ARBA" id="ARBA00022598"/>
    </source>
</evidence>
<dbReference type="InterPro" id="IPR042099">
    <property type="entry name" value="ANL_N_sf"/>
</dbReference>
<dbReference type="AlphaFoldDB" id="B9XGB6"/>
<organism evidence="5 6">
    <name type="scientific">Pedosphaera parvula (strain Ellin514)</name>
    <dbReference type="NCBI Taxonomy" id="320771"/>
    <lineage>
        <taxon>Bacteria</taxon>
        <taxon>Pseudomonadati</taxon>
        <taxon>Verrucomicrobiota</taxon>
        <taxon>Pedosphaerae</taxon>
        <taxon>Pedosphaerales</taxon>
        <taxon>Pedosphaeraceae</taxon>
        <taxon>Pedosphaera</taxon>
    </lineage>
</organism>
<dbReference type="Proteomes" id="UP000003688">
    <property type="component" value="Unassembled WGS sequence"/>
</dbReference>
<evidence type="ECO:0000256" key="1">
    <source>
        <dbReference type="ARBA" id="ARBA00006432"/>
    </source>
</evidence>
<dbReference type="OrthoDB" id="180474at2"/>
<dbReference type="PANTHER" id="PTHR43201:SF5">
    <property type="entry name" value="MEDIUM-CHAIN ACYL-COA LIGASE ACSF2, MITOCHONDRIAL"/>
    <property type="match status" value="1"/>
</dbReference>
<evidence type="ECO:0000259" key="3">
    <source>
        <dbReference type="Pfam" id="PF00501"/>
    </source>
</evidence>
<sequence length="422" mass="46608">MLYERWCQIAKEYRNEIALHDVARGERWTFGQLLADSENISISDLVAFPQGHNFISTLLAGWRLGKATCPLEVEQNPPNLVGLPKCDHLKITSATTGQPRLITFTGEQLAADVDNIVATMGLRRDWPNLGTISLAHSYGFSNLVLPLLLHGIPLILVDAPLPETLRIASGMAESITLAAVPALWRTWHGANAIPKNVRLAISAGAPLSLSLEEAVYEGQGIKIHNFYGSSECGGIAYDSSDVPRQDVTCAGAPMRNVSLSVGQDYCLEVRSNATGLTYWPEATARLVPGYFHTSDLAEISDGLVYIRGRAGDQINVAGRKVSPESIERVLLSHPSIDECLVFGVESKDEERKEIIVACLVGKEQLQEQSLKHFLLQRLPAWQIPRDWIFVKSMEANQRGKLSRAEWRKKYLALRKSDSVPHP</sequence>
<dbReference type="Pfam" id="PF00501">
    <property type="entry name" value="AMP-binding"/>
    <property type="match status" value="1"/>
</dbReference>
<keyword evidence="6" id="KW-1185">Reference proteome</keyword>
<reference evidence="5 6" key="1">
    <citation type="journal article" date="2011" name="J. Bacteriol.">
        <title>Genome sequence of 'Pedosphaera parvula' Ellin514, an aerobic Verrucomicrobial isolate from pasture soil.</title>
        <authorList>
            <person name="Kant R."/>
            <person name="van Passel M.W."/>
            <person name="Sangwan P."/>
            <person name="Palva A."/>
            <person name="Lucas S."/>
            <person name="Copeland A."/>
            <person name="Lapidus A."/>
            <person name="Glavina Del Rio T."/>
            <person name="Dalin E."/>
            <person name="Tice H."/>
            <person name="Bruce D."/>
            <person name="Goodwin L."/>
            <person name="Pitluck S."/>
            <person name="Chertkov O."/>
            <person name="Larimer F.W."/>
            <person name="Land M.L."/>
            <person name="Hauser L."/>
            <person name="Brettin T.S."/>
            <person name="Detter J.C."/>
            <person name="Han S."/>
            <person name="de Vos W.M."/>
            <person name="Janssen P.H."/>
            <person name="Smidt H."/>
        </authorList>
    </citation>
    <scope>NUCLEOTIDE SEQUENCE [LARGE SCALE GENOMIC DNA]</scope>
    <source>
        <strain evidence="5 6">Ellin514</strain>
    </source>
</reference>
<dbReference type="InterPro" id="IPR025110">
    <property type="entry name" value="AMP-bd_C"/>
</dbReference>
<dbReference type="CDD" id="cd04433">
    <property type="entry name" value="AFD_class_I"/>
    <property type="match status" value="1"/>
</dbReference>
<feature type="domain" description="AMP-dependent synthetase/ligase" evidence="3">
    <location>
        <begin position="92"/>
        <end position="264"/>
    </location>
</feature>
<dbReference type="GO" id="GO:0006631">
    <property type="term" value="P:fatty acid metabolic process"/>
    <property type="evidence" value="ECO:0007669"/>
    <property type="project" value="TreeGrafter"/>
</dbReference>
<dbReference type="EMBL" id="ABOX02000011">
    <property type="protein sequence ID" value="EEF61278.1"/>
    <property type="molecule type" value="Genomic_DNA"/>
</dbReference>
<dbReference type="SUPFAM" id="SSF56801">
    <property type="entry name" value="Acetyl-CoA synthetase-like"/>
    <property type="match status" value="1"/>
</dbReference>
<proteinExistence type="inferred from homology"/>